<dbReference type="PANTHER" id="PTHR47003:SF3">
    <property type="entry name" value="SMALL RIBOSOMAL SUBUNIT PROTEIN MS81 (RPPR8)"/>
    <property type="match status" value="1"/>
</dbReference>
<protein>
    <recommendedName>
        <fullName evidence="3">Pentatricopeptide repeat-containing protein</fullName>
    </recommendedName>
</protein>
<gene>
    <name evidence="1" type="ORF">ZIOFF_074809</name>
</gene>
<dbReference type="Proteomes" id="UP000734854">
    <property type="component" value="Unassembled WGS sequence"/>
</dbReference>
<comment type="caution">
    <text evidence="1">The sequence shown here is derived from an EMBL/GenBank/DDBJ whole genome shotgun (WGS) entry which is preliminary data.</text>
</comment>
<dbReference type="OrthoDB" id="777957at2759"/>
<reference evidence="1 2" key="1">
    <citation type="submission" date="2020-08" db="EMBL/GenBank/DDBJ databases">
        <title>Plant Genome Project.</title>
        <authorList>
            <person name="Zhang R.-G."/>
        </authorList>
    </citation>
    <scope>NUCLEOTIDE SEQUENCE [LARGE SCALE GENOMIC DNA]</scope>
    <source>
        <tissue evidence="1">Rhizome</tissue>
    </source>
</reference>
<evidence type="ECO:0000313" key="1">
    <source>
        <dbReference type="EMBL" id="KAG6467366.1"/>
    </source>
</evidence>
<evidence type="ECO:0000313" key="2">
    <source>
        <dbReference type="Proteomes" id="UP000734854"/>
    </source>
</evidence>
<dbReference type="PANTHER" id="PTHR47003">
    <property type="entry name" value="OS01G0970900 PROTEIN"/>
    <property type="match status" value="1"/>
</dbReference>
<dbReference type="EMBL" id="JACMSC010000061">
    <property type="protein sequence ID" value="KAG6467366.1"/>
    <property type="molecule type" value="Genomic_DNA"/>
</dbReference>
<organism evidence="1 2">
    <name type="scientific">Zingiber officinale</name>
    <name type="common">Ginger</name>
    <name type="synonym">Amomum zingiber</name>
    <dbReference type="NCBI Taxonomy" id="94328"/>
    <lineage>
        <taxon>Eukaryota</taxon>
        <taxon>Viridiplantae</taxon>
        <taxon>Streptophyta</taxon>
        <taxon>Embryophyta</taxon>
        <taxon>Tracheophyta</taxon>
        <taxon>Spermatophyta</taxon>
        <taxon>Magnoliopsida</taxon>
        <taxon>Liliopsida</taxon>
        <taxon>Zingiberales</taxon>
        <taxon>Zingiberaceae</taxon>
        <taxon>Zingiber</taxon>
    </lineage>
</organism>
<evidence type="ECO:0008006" key="3">
    <source>
        <dbReference type="Google" id="ProtNLM"/>
    </source>
</evidence>
<name>A0A8J5BXZ1_ZINOF</name>
<keyword evidence="2" id="KW-1185">Reference proteome</keyword>
<dbReference type="InterPro" id="IPR044578">
    <property type="entry name" value="BIR6-like"/>
</dbReference>
<sequence>MRTAWRELSRRYLALAAPRASAVELSGLQVSAPRLQDSSFRLPFLGRNRLLPNHPAVRWFSADAAGSDGIEAELASLDLSFNGETMGLVLRDLRSAGSVSEDGNIRMDSKALNRMLETLGTNGRPEEFWRVVEIMRKKAFGITKDTYLAVSKSFEEEKRVKDADLLRKTYSLNCELSKILQEIESGEFLNKEPYKTSIILPSELDTEFLEFFTRRPGKALPFLEWVEKTAPSKLNGRVYNAMARILAKKNRREFQDLLCKMRDQGHELEKKTYIEISRRFYRRKMIAESVGLYEFAMEGSEKPSQKDFLFLLKNVIVGENLDFDLITRLVQSFVAAGNSIEKSVFDRVIKSLRRSGECDKVLKAMEEGGFAADSSVHVQVVRGLSNAGRLDEARQYLINTENEDGGKGWPYLVRKYLIAGQLEQALALFKMLIEKKGGESVGRTFEALITGFCRKERSNEAQMLLKEMATERNIRFQHITYRRLIQKLVDQGHLGVACSIMELMKGHGFPPYIDPFIKHMSKSGTVDDAMKFLKAMTVKEFPSKNVFLRVFKALLAARRHEVAYSILSKSPAWVRNHADVLDLFHTMKPGKAPAIAA</sequence>
<dbReference type="GO" id="GO:0008380">
    <property type="term" value="P:RNA splicing"/>
    <property type="evidence" value="ECO:0007669"/>
    <property type="project" value="InterPro"/>
</dbReference>
<proteinExistence type="predicted"/>
<dbReference type="InterPro" id="IPR002885">
    <property type="entry name" value="PPR_rpt"/>
</dbReference>
<dbReference type="Pfam" id="PF01535">
    <property type="entry name" value="PPR"/>
    <property type="match status" value="1"/>
</dbReference>
<dbReference type="AlphaFoldDB" id="A0A8J5BXZ1"/>
<accession>A0A8J5BXZ1</accession>